<name>A0AAE3FQ00_9EURY</name>
<dbReference type="AlphaFoldDB" id="A0AAE3FQ00"/>
<keyword evidence="3" id="KW-1185">Reference proteome</keyword>
<dbReference type="GO" id="GO:0006508">
    <property type="term" value="P:proteolysis"/>
    <property type="evidence" value="ECO:0007669"/>
    <property type="project" value="InterPro"/>
</dbReference>
<keyword evidence="2" id="KW-0378">Hydrolase</keyword>
<dbReference type="EC" id="3.4.11.-" evidence="2"/>
<dbReference type="EMBL" id="JAKRVY010000002">
    <property type="protein sequence ID" value="MCL9813036.1"/>
    <property type="molecule type" value="Genomic_DNA"/>
</dbReference>
<reference evidence="2 3" key="1">
    <citation type="journal article" date="2022" name="Syst. Appl. Microbiol.">
        <title>Natronocalculus amylovorans gen. nov., sp. nov., and Natranaeroarchaeum aerophilus sp. nov., dominant culturable amylolytic natronoarchaea from hypersaline soda lakes in southwestern Siberia.</title>
        <authorList>
            <person name="Sorokin D.Y."/>
            <person name="Elcheninov A.G."/>
            <person name="Khizhniak T.V."/>
            <person name="Koenen M."/>
            <person name="Bale N.J."/>
            <person name="Damste J.S.S."/>
            <person name="Kublanov I.V."/>
        </authorList>
    </citation>
    <scope>NUCLEOTIDE SEQUENCE [LARGE SCALE GENOMIC DNA]</scope>
    <source>
        <strain evidence="2 3">AArc-St1-1</strain>
    </source>
</reference>
<comment type="caution">
    <text evidence="2">The sequence shown here is derived from an EMBL/GenBank/DDBJ whole genome shotgun (WGS) entry which is preliminary data.</text>
</comment>
<keyword evidence="2" id="KW-0031">Aminopeptidase</keyword>
<protein>
    <submittedName>
        <fullName evidence="2">Aminopeptidase</fullName>
        <ecNumber evidence="2">3.4.11.-</ecNumber>
    </submittedName>
</protein>
<dbReference type="Pfam" id="PF26233">
    <property type="entry name" value="NicX"/>
    <property type="match status" value="1"/>
</dbReference>
<dbReference type="Proteomes" id="UP001202674">
    <property type="component" value="Unassembled WGS sequence"/>
</dbReference>
<keyword evidence="2" id="KW-0645">Protease</keyword>
<accession>A0AAE3FQ00</accession>
<dbReference type="SUPFAM" id="SSF144052">
    <property type="entry name" value="Thermophilic metalloprotease-like"/>
    <property type="match status" value="1"/>
</dbReference>
<evidence type="ECO:0000256" key="1">
    <source>
        <dbReference type="ARBA" id="ARBA00022723"/>
    </source>
</evidence>
<dbReference type="GO" id="GO:0046872">
    <property type="term" value="F:metal ion binding"/>
    <property type="evidence" value="ECO:0007669"/>
    <property type="project" value="UniProtKB-KW"/>
</dbReference>
<dbReference type="PANTHER" id="PTHR34448:SF1">
    <property type="entry name" value="BLL6088 PROTEIN"/>
    <property type="match status" value="1"/>
</dbReference>
<dbReference type="RefSeq" id="WP_250595214.1">
    <property type="nucleotide sequence ID" value="NZ_JAKRVY010000002.1"/>
</dbReference>
<evidence type="ECO:0000313" key="3">
    <source>
        <dbReference type="Proteomes" id="UP001202674"/>
    </source>
</evidence>
<keyword evidence="1" id="KW-0479">Metal-binding</keyword>
<proteinExistence type="predicted"/>
<gene>
    <name evidence="2" type="ORF">AArcSt11_05150</name>
</gene>
<dbReference type="PANTHER" id="PTHR34448">
    <property type="entry name" value="AMINOPEPTIDASE"/>
    <property type="match status" value="1"/>
</dbReference>
<dbReference type="InterPro" id="IPR052170">
    <property type="entry name" value="M29_Exopeptidase"/>
</dbReference>
<dbReference type="InterPro" id="IPR058739">
    <property type="entry name" value="NicX"/>
</dbReference>
<sequence>MSELYEAAETAVQQCLNVGAEESCLIVTDDKRQPIGEALYDAATAVTDEATIIRYQPGDQHGEEPPAPVAAAMAESDVFLAPTTKSLSHTRARGTACESGARGATLPGITEDVFTTGLDADYDSIAAVSAELLETVQDADEIRVTTPAGTDITFAVGNRDWHTDTGIVHEPGEFSNLPAGEVFISPTSTDGAFVVDGTMRPHGLLAEGHQLSFEVEDGYVTEISDDEIRAQIETAGEEVGQDAYNLAELGIGTNVGVTELVGSVLLDEKAAGTVHIAIGDDAGIGGDTDAPLHMDGILREPTVFVDGQAIELPQPDR</sequence>
<dbReference type="GO" id="GO:0004177">
    <property type="term" value="F:aminopeptidase activity"/>
    <property type="evidence" value="ECO:0007669"/>
    <property type="project" value="UniProtKB-KW"/>
</dbReference>
<evidence type="ECO:0000313" key="2">
    <source>
        <dbReference type="EMBL" id="MCL9813036.1"/>
    </source>
</evidence>
<organism evidence="2 3">
    <name type="scientific">Natranaeroarchaeum aerophilus</name>
    <dbReference type="NCBI Taxonomy" id="2917711"/>
    <lineage>
        <taxon>Archaea</taxon>
        <taxon>Methanobacteriati</taxon>
        <taxon>Methanobacteriota</taxon>
        <taxon>Stenosarchaea group</taxon>
        <taxon>Halobacteria</taxon>
        <taxon>Halobacteriales</taxon>
        <taxon>Natronoarchaeaceae</taxon>
        <taxon>Natranaeroarchaeum</taxon>
    </lineage>
</organism>